<evidence type="ECO:0008006" key="3">
    <source>
        <dbReference type="Google" id="ProtNLM"/>
    </source>
</evidence>
<gene>
    <name evidence="1" type="ORF">CLR69_16255</name>
</gene>
<keyword evidence="2" id="KW-1185">Reference proteome</keyword>
<accession>A0A9X8P4D6</accession>
<sequence>MKKYLGVVIMALWLSGCNSEEKFYRIDDINLKFDNSKETMSQEELSVIQKGITKKAIDSKGDVYFSFTPEQGAYYLQGEKHDANLKDGRMQLNDIMLTVKSDGKDTIQLISDKESNCDFFDCEITMTLKRVEEKSPDFVKIKQILDKQKKNE</sequence>
<comment type="caution">
    <text evidence="1">The sequence shown here is derived from an EMBL/GenBank/DDBJ whole genome shotgun (WGS) entry which is preliminary data.</text>
</comment>
<dbReference type="Proteomes" id="UP001138460">
    <property type="component" value="Unassembled WGS sequence"/>
</dbReference>
<evidence type="ECO:0000313" key="2">
    <source>
        <dbReference type="Proteomes" id="UP001138460"/>
    </source>
</evidence>
<organism evidence="1 2">
    <name type="scientific">Pectobacterium zantedeschiae</name>
    <dbReference type="NCBI Taxonomy" id="2034769"/>
    <lineage>
        <taxon>Bacteria</taxon>
        <taxon>Pseudomonadati</taxon>
        <taxon>Pseudomonadota</taxon>
        <taxon>Gammaproteobacteria</taxon>
        <taxon>Enterobacterales</taxon>
        <taxon>Pectobacteriaceae</taxon>
        <taxon>Pectobacterium</taxon>
    </lineage>
</organism>
<protein>
    <recommendedName>
        <fullName evidence="3">Lipoprotein</fullName>
    </recommendedName>
</protein>
<evidence type="ECO:0000313" key="1">
    <source>
        <dbReference type="EMBL" id="RYC41671.1"/>
    </source>
</evidence>
<dbReference type="PROSITE" id="PS51257">
    <property type="entry name" value="PROKAR_LIPOPROTEIN"/>
    <property type="match status" value="1"/>
</dbReference>
<name>A0A9X8P4D6_9GAMM</name>
<reference evidence="1 2" key="1">
    <citation type="journal article" date="2018" name="Syst. Appl. Microbiol.">
        <title>Pectobacterium zantedeschiae sp. nov. a new species of a soft rot pathogen isolated from Calla lily (Zantedeschia spp.).</title>
        <authorList>
            <person name="Waleron M."/>
            <person name="Misztak A."/>
            <person name="Waleron M."/>
            <person name="Franczuk M."/>
            <person name="Jonca J."/>
            <person name="Wielgomas B."/>
            <person name="Mikicinski A."/>
            <person name="Popovic T."/>
            <person name="Waleron K."/>
        </authorList>
    </citation>
    <scope>NUCLEOTIDE SEQUENCE [LARGE SCALE GENOMIC DNA]</scope>
    <source>
        <strain evidence="1 2">9M</strain>
    </source>
</reference>
<dbReference type="AlphaFoldDB" id="A0A9X8P4D6"/>
<dbReference type="RefSeq" id="WP_129712204.1">
    <property type="nucleotide sequence ID" value="NZ_JBEHFA010000001.1"/>
</dbReference>
<dbReference type="EMBL" id="NWTM01000002">
    <property type="protein sequence ID" value="RYC41671.1"/>
    <property type="molecule type" value="Genomic_DNA"/>
</dbReference>
<proteinExistence type="predicted"/>
<dbReference type="OrthoDB" id="6461546at2"/>